<name>A0AA39GWE4_9BILA</name>
<organism evidence="2 3">
    <name type="scientific">Steinernema hermaphroditum</name>
    <dbReference type="NCBI Taxonomy" id="289476"/>
    <lineage>
        <taxon>Eukaryota</taxon>
        <taxon>Metazoa</taxon>
        <taxon>Ecdysozoa</taxon>
        <taxon>Nematoda</taxon>
        <taxon>Chromadorea</taxon>
        <taxon>Rhabditida</taxon>
        <taxon>Tylenchina</taxon>
        <taxon>Panagrolaimomorpha</taxon>
        <taxon>Strongyloidoidea</taxon>
        <taxon>Steinernematidae</taxon>
        <taxon>Steinernema</taxon>
    </lineage>
</organism>
<evidence type="ECO:0000256" key="1">
    <source>
        <dbReference type="SAM" id="Phobius"/>
    </source>
</evidence>
<evidence type="ECO:0000313" key="3">
    <source>
        <dbReference type="Proteomes" id="UP001175271"/>
    </source>
</evidence>
<dbReference type="AlphaFoldDB" id="A0AA39GWE4"/>
<reference evidence="2" key="1">
    <citation type="submission" date="2023-06" db="EMBL/GenBank/DDBJ databases">
        <title>Genomic analysis of the entomopathogenic nematode Steinernema hermaphroditum.</title>
        <authorList>
            <person name="Schwarz E.M."/>
            <person name="Heppert J.K."/>
            <person name="Baniya A."/>
            <person name="Schwartz H.T."/>
            <person name="Tan C.-H."/>
            <person name="Antoshechkin I."/>
            <person name="Sternberg P.W."/>
            <person name="Goodrich-Blair H."/>
            <person name="Dillman A.R."/>
        </authorList>
    </citation>
    <scope>NUCLEOTIDE SEQUENCE</scope>
    <source>
        <strain evidence="2">PS9179</strain>
        <tissue evidence="2">Whole animal</tissue>
    </source>
</reference>
<feature type="transmembrane region" description="Helical" evidence="1">
    <location>
        <begin position="32"/>
        <end position="52"/>
    </location>
</feature>
<keyword evidence="3" id="KW-1185">Reference proteome</keyword>
<evidence type="ECO:0000313" key="2">
    <source>
        <dbReference type="EMBL" id="KAK0394003.1"/>
    </source>
</evidence>
<proteinExistence type="predicted"/>
<keyword evidence="1" id="KW-0812">Transmembrane</keyword>
<gene>
    <name evidence="2" type="ORF">QR680_000522</name>
</gene>
<sequence>MTLYWDTELNVIDCKSTSIFKTADDCDIFNRLIPPFFLLIFAIAFCTLVYVYRKNPANDAEEAHEL</sequence>
<protein>
    <submittedName>
        <fullName evidence="2">Uncharacterized protein</fullName>
    </submittedName>
</protein>
<dbReference type="Proteomes" id="UP001175271">
    <property type="component" value="Unassembled WGS sequence"/>
</dbReference>
<comment type="caution">
    <text evidence="2">The sequence shown here is derived from an EMBL/GenBank/DDBJ whole genome shotgun (WGS) entry which is preliminary data.</text>
</comment>
<accession>A0AA39GWE4</accession>
<keyword evidence="1" id="KW-1133">Transmembrane helix</keyword>
<keyword evidence="1" id="KW-0472">Membrane</keyword>
<dbReference type="EMBL" id="JAUCMV010000005">
    <property type="protein sequence ID" value="KAK0394003.1"/>
    <property type="molecule type" value="Genomic_DNA"/>
</dbReference>